<evidence type="ECO:0000256" key="4">
    <source>
        <dbReference type="ARBA" id="ARBA00022679"/>
    </source>
</evidence>
<dbReference type="Gene3D" id="3.40.50.12580">
    <property type="match status" value="1"/>
</dbReference>
<evidence type="ECO:0000313" key="8">
    <source>
        <dbReference type="Proteomes" id="UP000464374"/>
    </source>
</evidence>
<evidence type="ECO:0000256" key="1">
    <source>
        <dbReference type="ARBA" id="ARBA00004202"/>
    </source>
</evidence>
<evidence type="ECO:0008006" key="9">
    <source>
        <dbReference type="Google" id="ProtNLM"/>
    </source>
</evidence>
<dbReference type="SUPFAM" id="SSF53756">
    <property type="entry name" value="UDP-Glycosyltransferase/glycogen phosphorylase"/>
    <property type="match status" value="1"/>
</dbReference>
<name>A0A6P1XYH3_9SPIR</name>
<dbReference type="GO" id="GO:0005886">
    <property type="term" value="C:plasma membrane"/>
    <property type="evidence" value="ECO:0007669"/>
    <property type="project" value="UniProtKB-SubCell"/>
</dbReference>
<dbReference type="InterPro" id="IPR051612">
    <property type="entry name" value="Teichoic_Acid_Biosynth"/>
</dbReference>
<evidence type="ECO:0000313" key="7">
    <source>
        <dbReference type="EMBL" id="QHX42558.1"/>
    </source>
</evidence>
<evidence type="ECO:0000256" key="2">
    <source>
        <dbReference type="ARBA" id="ARBA00010488"/>
    </source>
</evidence>
<comment type="similarity">
    <text evidence="2">Belongs to the CDP-glycerol glycerophosphotransferase family.</text>
</comment>
<evidence type="ECO:0000256" key="6">
    <source>
        <dbReference type="ARBA" id="ARBA00023136"/>
    </source>
</evidence>
<proteinExistence type="inferred from homology"/>
<organism evidence="7 8">
    <name type="scientific">Treponema vincentii</name>
    <dbReference type="NCBI Taxonomy" id="69710"/>
    <lineage>
        <taxon>Bacteria</taxon>
        <taxon>Pseudomonadati</taxon>
        <taxon>Spirochaetota</taxon>
        <taxon>Spirochaetia</taxon>
        <taxon>Spirochaetales</taxon>
        <taxon>Treponemataceae</taxon>
        <taxon>Treponema</taxon>
    </lineage>
</organism>
<dbReference type="PANTHER" id="PTHR37316:SF3">
    <property type="entry name" value="TEICHOIC ACID GLYCEROL-PHOSPHATE TRANSFERASE"/>
    <property type="match status" value="1"/>
</dbReference>
<protein>
    <recommendedName>
        <fullName evidence="9">CDP-glycerol:poly(Glycerophosphate) glycerophosphotransferase</fullName>
    </recommendedName>
</protein>
<dbReference type="InterPro" id="IPR043149">
    <property type="entry name" value="TagF_N"/>
</dbReference>
<sequence>MILNLKYCLKQACKFVFKIVLGWLPCRNDFLFIIPEDSSLRESFSIKNYTGDNVLFFLHYLLECHDVIDAPFKKIYLSILNDVTYKDCCELQKQLKYIQLLPIVSPKMHKRILNYIRYYFAFLKCKIIITPDVMSPLLVKKGSQIDICLNYYACPFKSDVAKHNERTRMQTKKYVAASSDFASRMDMCASHVPYFDYKVLGFIRHDNIVNPRFDKPTIKKMMGIDEKIKNIILYTPTHRDGQLAKQHQAIIGCDDYTKLNTLLNVNSAILLVKSHVGMLDDVLTGVDGCSNIMIYKPSSCYTFYDILPYACLLITDYSSIYFDFLVTGKPVVFNFSDREEYERNRGLSYNPVELFCAGKIAYTEEELYAAIENELNGKTYKNDKHYNDVKNLFIKYTDGKTGDRVYDFICKKIAE</sequence>
<reference evidence="7 8" key="1">
    <citation type="submission" date="2020-01" db="EMBL/GenBank/DDBJ databases">
        <title>Complete genome sequence of a human oral phylogroup 1 Treponema sp. strain ATCC 700766, originally isolated from periodontitis dental plaque.</title>
        <authorList>
            <person name="Chan Y."/>
            <person name="Huo Y.-B."/>
            <person name="Yu X.-L."/>
            <person name="Zeng H."/>
            <person name="Leung W.-K."/>
            <person name="Watt R.M."/>
        </authorList>
    </citation>
    <scope>NUCLEOTIDE SEQUENCE [LARGE SCALE GENOMIC DNA]</scope>
    <source>
        <strain evidence="7 8">OMZ 804</strain>
    </source>
</reference>
<dbReference type="GO" id="GO:0047355">
    <property type="term" value="F:CDP-glycerol glycerophosphotransferase activity"/>
    <property type="evidence" value="ECO:0007669"/>
    <property type="project" value="InterPro"/>
</dbReference>
<dbReference type="AlphaFoldDB" id="A0A6P1XYH3"/>
<keyword evidence="3" id="KW-1003">Cell membrane</keyword>
<dbReference type="KEGG" id="trz:GWP43_02835"/>
<dbReference type="InterPro" id="IPR007554">
    <property type="entry name" value="Glycerophosphate_synth"/>
</dbReference>
<evidence type="ECO:0000256" key="3">
    <source>
        <dbReference type="ARBA" id="ARBA00022475"/>
    </source>
</evidence>
<keyword evidence="5" id="KW-0777">Teichoic acid biosynthesis</keyword>
<dbReference type="GO" id="GO:0019350">
    <property type="term" value="P:teichoic acid biosynthetic process"/>
    <property type="evidence" value="ECO:0007669"/>
    <property type="project" value="UniProtKB-KW"/>
</dbReference>
<keyword evidence="6" id="KW-0472">Membrane</keyword>
<accession>A0A6P1XYH3</accession>
<dbReference type="RefSeq" id="WP_162662548.1">
    <property type="nucleotide sequence ID" value="NZ_CP048020.1"/>
</dbReference>
<comment type="subcellular location">
    <subcellularLocation>
        <location evidence="1">Cell membrane</location>
        <topology evidence="1">Peripheral membrane protein</topology>
    </subcellularLocation>
</comment>
<dbReference type="Proteomes" id="UP000464374">
    <property type="component" value="Chromosome"/>
</dbReference>
<gene>
    <name evidence="7" type="ORF">GWP43_02835</name>
</gene>
<dbReference type="EMBL" id="CP048020">
    <property type="protein sequence ID" value="QHX42558.1"/>
    <property type="molecule type" value="Genomic_DNA"/>
</dbReference>
<dbReference type="Pfam" id="PF04464">
    <property type="entry name" value="Glyphos_transf"/>
    <property type="match status" value="1"/>
</dbReference>
<keyword evidence="4" id="KW-0808">Transferase</keyword>
<dbReference type="Gene3D" id="3.40.50.11820">
    <property type="match status" value="1"/>
</dbReference>
<evidence type="ECO:0000256" key="5">
    <source>
        <dbReference type="ARBA" id="ARBA00022944"/>
    </source>
</evidence>
<dbReference type="InterPro" id="IPR043148">
    <property type="entry name" value="TagF_C"/>
</dbReference>
<dbReference type="PANTHER" id="PTHR37316">
    <property type="entry name" value="TEICHOIC ACID GLYCEROL-PHOSPHATE PRIMASE"/>
    <property type="match status" value="1"/>
</dbReference>